<dbReference type="EMBL" id="CM044704">
    <property type="protein sequence ID" value="KAI5667279.1"/>
    <property type="molecule type" value="Genomic_DNA"/>
</dbReference>
<dbReference type="Proteomes" id="UP001060085">
    <property type="component" value="Linkage Group LG04"/>
</dbReference>
<keyword evidence="2" id="KW-1185">Reference proteome</keyword>
<accession>A0ACC0B3Q7</accession>
<organism evidence="1 2">
    <name type="scientific">Catharanthus roseus</name>
    <name type="common">Madagascar periwinkle</name>
    <name type="synonym">Vinca rosea</name>
    <dbReference type="NCBI Taxonomy" id="4058"/>
    <lineage>
        <taxon>Eukaryota</taxon>
        <taxon>Viridiplantae</taxon>
        <taxon>Streptophyta</taxon>
        <taxon>Embryophyta</taxon>
        <taxon>Tracheophyta</taxon>
        <taxon>Spermatophyta</taxon>
        <taxon>Magnoliopsida</taxon>
        <taxon>eudicotyledons</taxon>
        <taxon>Gunneridae</taxon>
        <taxon>Pentapetalae</taxon>
        <taxon>asterids</taxon>
        <taxon>lamiids</taxon>
        <taxon>Gentianales</taxon>
        <taxon>Apocynaceae</taxon>
        <taxon>Rauvolfioideae</taxon>
        <taxon>Vinceae</taxon>
        <taxon>Catharanthinae</taxon>
        <taxon>Catharanthus</taxon>
    </lineage>
</organism>
<evidence type="ECO:0000313" key="2">
    <source>
        <dbReference type="Proteomes" id="UP001060085"/>
    </source>
</evidence>
<evidence type="ECO:0000313" key="1">
    <source>
        <dbReference type="EMBL" id="KAI5667279.1"/>
    </source>
</evidence>
<protein>
    <submittedName>
        <fullName evidence="1">Uncharacterized protein</fullName>
    </submittedName>
</protein>
<sequence>MLGSGDTGGGKENMGRESSLESSSVFGDFNVEMQKVNVKGEGSSLGLLEVLVQVGTVGKVKGKGVHGVKVVEVVHGPVKQPSREITMGGNFSVGHEDVRVRGLVLDPNSVDFLSQPFTAKEVQATLKEMHPTKSLGPDSFHALFYQ</sequence>
<gene>
    <name evidence="1" type="ORF">M9H77_17132</name>
</gene>
<comment type="caution">
    <text evidence="1">The sequence shown here is derived from an EMBL/GenBank/DDBJ whole genome shotgun (WGS) entry which is preliminary data.</text>
</comment>
<reference evidence="2" key="1">
    <citation type="journal article" date="2023" name="Nat. Plants">
        <title>Single-cell RNA sequencing provides a high-resolution roadmap for understanding the multicellular compartmentation of specialized metabolism.</title>
        <authorList>
            <person name="Sun S."/>
            <person name="Shen X."/>
            <person name="Li Y."/>
            <person name="Li Y."/>
            <person name="Wang S."/>
            <person name="Li R."/>
            <person name="Zhang H."/>
            <person name="Shen G."/>
            <person name="Guo B."/>
            <person name="Wei J."/>
            <person name="Xu J."/>
            <person name="St-Pierre B."/>
            <person name="Chen S."/>
            <person name="Sun C."/>
        </authorList>
    </citation>
    <scope>NUCLEOTIDE SEQUENCE [LARGE SCALE GENOMIC DNA]</scope>
</reference>
<name>A0ACC0B3Q7_CATRO</name>
<proteinExistence type="predicted"/>